<protein>
    <submittedName>
        <fullName evidence="4">Transposase, IS4 family</fullName>
    </submittedName>
</protein>
<dbReference type="RefSeq" id="WP_218108367.1">
    <property type="nucleotide sequence ID" value="NZ_FMCU01000056.1"/>
</dbReference>
<dbReference type="PANTHER" id="PTHR30007">
    <property type="entry name" value="PHP DOMAIN PROTEIN"/>
    <property type="match status" value="1"/>
</dbReference>
<reference evidence="5" key="1">
    <citation type="submission" date="2016-06" db="EMBL/GenBank/DDBJ databases">
        <authorList>
            <person name="Varghese N."/>
            <person name="Submissions Spin"/>
        </authorList>
    </citation>
    <scope>NUCLEOTIDE SEQUENCE [LARGE SCALE GENOMIC DNA]</scope>
    <source>
        <strain evidence="5">DSM 44100</strain>
    </source>
</reference>
<feature type="domain" description="Insertion element IS402-like" evidence="3">
    <location>
        <begin position="11"/>
        <end position="83"/>
    </location>
</feature>
<dbReference type="InterPro" id="IPR002559">
    <property type="entry name" value="Transposase_11"/>
</dbReference>
<keyword evidence="5" id="KW-1185">Reference proteome</keyword>
<dbReference type="Proteomes" id="UP000198797">
    <property type="component" value="Unassembled WGS sequence"/>
</dbReference>
<dbReference type="GO" id="GO:0004803">
    <property type="term" value="F:transposase activity"/>
    <property type="evidence" value="ECO:0007669"/>
    <property type="project" value="InterPro"/>
</dbReference>
<dbReference type="GO" id="GO:0003677">
    <property type="term" value="F:DNA binding"/>
    <property type="evidence" value="ECO:0007669"/>
    <property type="project" value="InterPro"/>
</dbReference>
<dbReference type="Pfam" id="PF01609">
    <property type="entry name" value="DDE_Tnp_1"/>
    <property type="match status" value="1"/>
</dbReference>
<dbReference type="InterPro" id="IPR025161">
    <property type="entry name" value="IS402-like_dom"/>
</dbReference>
<proteinExistence type="predicted"/>
<evidence type="ECO:0000313" key="4">
    <source>
        <dbReference type="EMBL" id="SCF50139.1"/>
    </source>
</evidence>
<evidence type="ECO:0000313" key="5">
    <source>
        <dbReference type="Proteomes" id="UP000198797"/>
    </source>
</evidence>
<gene>
    <name evidence="4" type="ORF">GA0070216_1562</name>
</gene>
<organism evidence="4 5">
    <name type="scientific">Micromonospora matsumotoense</name>
    <dbReference type="NCBI Taxonomy" id="121616"/>
    <lineage>
        <taxon>Bacteria</taxon>
        <taxon>Bacillati</taxon>
        <taxon>Actinomycetota</taxon>
        <taxon>Actinomycetes</taxon>
        <taxon>Micromonosporales</taxon>
        <taxon>Micromonosporaceae</taxon>
        <taxon>Micromonospora</taxon>
    </lineage>
</organism>
<dbReference type="Pfam" id="PF13340">
    <property type="entry name" value="DUF4096"/>
    <property type="match status" value="1"/>
</dbReference>
<feature type="region of interest" description="Disordered" evidence="1">
    <location>
        <begin position="189"/>
        <end position="227"/>
    </location>
</feature>
<dbReference type="EMBL" id="FMCU01000056">
    <property type="protein sequence ID" value="SCF50139.1"/>
    <property type="molecule type" value="Genomic_DNA"/>
</dbReference>
<evidence type="ECO:0000256" key="1">
    <source>
        <dbReference type="SAM" id="MobiDB-lite"/>
    </source>
</evidence>
<dbReference type="GO" id="GO:0006313">
    <property type="term" value="P:DNA transposition"/>
    <property type="evidence" value="ECO:0007669"/>
    <property type="project" value="InterPro"/>
</dbReference>
<dbReference type="STRING" id="121616.GA0070216_1562"/>
<evidence type="ECO:0000259" key="3">
    <source>
        <dbReference type="Pfam" id="PF13340"/>
    </source>
</evidence>
<evidence type="ECO:0000259" key="2">
    <source>
        <dbReference type="Pfam" id="PF01609"/>
    </source>
</evidence>
<dbReference type="PANTHER" id="PTHR30007:SF0">
    <property type="entry name" value="TRANSPOSASE"/>
    <property type="match status" value="1"/>
</dbReference>
<accession>A0A1C5AY38</accession>
<feature type="compositionally biased region" description="Low complexity" evidence="1">
    <location>
        <begin position="202"/>
        <end position="227"/>
    </location>
</feature>
<name>A0A1C5AY38_9ACTN</name>
<dbReference type="AlphaFoldDB" id="A0A1C5AY38"/>
<dbReference type="NCBIfam" id="NF033580">
    <property type="entry name" value="transpos_IS5_3"/>
    <property type="match status" value="1"/>
</dbReference>
<feature type="domain" description="Transposase IS4-like" evidence="2">
    <location>
        <begin position="102"/>
        <end position="180"/>
    </location>
</feature>
<sequence>MDRVRRYPSDLTDAEWAFVEPMLPSPQWMGRPEKHPRRAVVDGILYVVRTGCAWRYLPVDFPPWQTVYSHFQRWNRRGVTDRILTELREQVRLAHDRAAELTAGIIDSQSVRAADTVHSDTRGYDSGKRVNGRKRFIVTDTLGLLVTVWVLAASWQDRDGAKGALLATYVATPIRHVFADFRVRRPAWSTGPATSCAPPWRSSGSPPTSKDSSCTAAGGWWSGPWPG</sequence>